<feature type="compositionally biased region" description="Pro residues" evidence="7">
    <location>
        <begin position="1250"/>
        <end position="1261"/>
    </location>
</feature>
<dbReference type="InterPro" id="IPR022113">
    <property type="entry name" value="TMEM131L_N"/>
</dbReference>
<dbReference type="InterPro" id="IPR056311">
    <property type="entry name" value="TMEM131_Ig_2"/>
</dbReference>
<evidence type="ECO:0000256" key="3">
    <source>
        <dbReference type="ARBA" id="ARBA00022692"/>
    </source>
</evidence>
<feature type="signal peptide" evidence="8">
    <location>
        <begin position="1"/>
        <end position="38"/>
    </location>
</feature>
<dbReference type="InterPro" id="IPR039877">
    <property type="entry name" value="TMEM131-like"/>
</dbReference>
<dbReference type="PANTHER" id="PTHR22050">
    <property type="entry name" value="RW1 PROTEIN HOMOLOG"/>
    <property type="match status" value="1"/>
</dbReference>
<comment type="subcellular location">
    <subcellularLocation>
        <location evidence="1">Membrane</location>
        <topology evidence="1">Single-pass type I membrane protein</topology>
    </subcellularLocation>
</comment>
<feature type="region of interest" description="Disordered" evidence="7">
    <location>
        <begin position="1640"/>
        <end position="1678"/>
    </location>
</feature>
<protein>
    <submittedName>
        <fullName evidence="14">Transmembrane protein 131</fullName>
    </submittedName>
</protein>
<evidence type="ECO:0000259" key="13">
    <source>
        <dbReference type="Pfam" id="PF24501"/>
    </source>
</evidence>
<feature type="domain" description="TMEM131L fifth Ig-like" evidence="13">
    <location>
        <begin position="1098"/>
        <end position="1162"/>
    </location>
</feature>
<dbReference type="Gene3D" id="2.60.40.10">
    <property type="entry name" value="Immunoglobulins"/>
    <property type="match status" value="2"/>
</dbReference>
<gene>
    <name evidence="14" type="primary">TMEM131_1</name>
    <name evidence="14" type="ORF">N1851_004130</name>
</gene>
<sequence length="1863" mass="203675">MAQAERFAGLCPKFARARWTCALFSRMVLLAVFQTAQANKQAFIQTDNILEVFHFGDEGLLQAEPDINSYHHKRALVFGTCTRATCQQPPGRSPPVWTVQPGCHGVVGFDWLPVCSLRGGVGVCAPVLSGGSARLNHFSVVSKRWLCCNTGHVLLHLQMRNPAACATCPSPASTFPLPGGNSRPIRFEPPMLDFHEQPVGMPKMEKVYLHNPSPEEISLISISATTAHFHASFFQNRIIPPGGNTSFDVVFLARVVGNVENTLFINTSHHGVFTYQVFGVGVPNPYRLRPFVGARVPVNSSFSPLINIHNPHSEPLQVVEMYSSGGDLHLELPTGQQGGTRHLWEIPPFETKGVMRASFSSREADNHTAFIRIKTNASDPDQFIILPVEVEVTTAPGIYSSIEMLDFGTLRSQDKPKQLNLHLLNSGSKDVQITSIRASPSNEAVTIDFKAITLKAGENKYTKVASISFDASKVQKASQALGKITVKAKEKSYSKLEIPYQAEVLDGYLGFDHTVTLFHIRDSGTEVMVKPIHLTNTFHFAIRVHHVALPDEASAMFKVLNFTDPVLIPSQETLYIFSLEFRPLRPSTHVDSNILLVTNASKFHLPIRAYTGFLEPLALPPSLHERFLDFGVLSATDTSSILLAVFNSNPIELVLRPWQVTGESVVVELLKTERGNSTALLTRTRELLNATASMHKTVILASGYYAVFRVTLSAKGLEGHYNAAIHITTDYEILTIPVKAVIAVGTLTSHPKHIVLPPSFPGKTVHQSFSIISSFSQRVKLLHIRSLSDDKRFFYRRLKTSRDELEPKRKSKVAKIYFDASLQCGDYCYVGLPFILKSEAPGPGVALQEDMWDADVDLYQMLNKRWKQLKENSQHIAEAVFEANADLQRNMQTRVVAQLKWPSIINSSHHVVFPLTSVNSSSEVEVMLENPSDSRLFIQILPLALYANPGAITHTLAQTFPMERLPNFDTSTLEFQIHRNQSTVVKTGGGFMEGTPRPHVYNVPLQPEERRRLRLRFSPLSNHTVTSLLILRNNLTVVEFLVVQGQGCYERLKVGGKCPGPGGFLRFKMVESHLKECTDKNRPKEPNFTLRRSFKVENTGQLPIQVQSIEINGRSCEGFGFKVLNCQEFSLEPNTSRDIVIMFTPDFTASRVIRELKLSTAGGSHFLFSLNASLPYHMLASCSSALPRPSWELELYIIISVVMSSMFLLVVVTAYLEALGIWEGFKKRMCYEASSVPMETGKPFDLREIAPPPPPPPPPQQATPRPSDSTRKARVTVSKQLQTQQQQQSSAPGGVPPAASPRDPPSLHEEPDYTKLLEAMDKDLERPELAPDELEAAPCVQIKGAKAKLPRKSKVQKRREEADARPKLGKSQGEEPPREETDDSSSITTDTSNTDTEASFREELAVKKSQPLVLEKEKEKEALAEQSFKPKKKQANTKEKSQIASSLELPYVTPLENKRKAFTTKSVLSPALASGPPAITKVLSSKLRVPRVKLEELRPSPLAKQLPSVCVVGEGGGGGGGSGGRSSSGSSSEGENNVSPPPEWDYVPLHKNTNAADSLQQISLQTMHADPFLKRPMRTPPPPPPSAIVFPSSSSLIHTPSELGPKVAPAPKGKLIKSVSLPGQNGNPTFAAVAAGYDKSPGGGSSGRGSLSRAGMAPSTSLDSDCSDSPGLLSPIGNGRAPSLNNTFSAFGSSNLFNLSGVFSGMTSGRSVAEPQPNWSDFGHMSSPAPCPSAWPSEALDPWPCTTSTTRGSSNSILGSSSLWSSSPPFSPSIWSTRADSPLHTFSSPPPARHLSHLMMTSPDAAGAAGPTAGPAPSTPAQLPPSPSQLSPAYNPWSMWRPTFGNGDRRSSEPWPSPDADAN</sequence>
<keyword evidence="3 14" id="KW-0812">Transmembrane</keyword>
<dbReference type="Pfam" id="PF12371">
    <property type="entry name" value="TMEM131_like_N"/>
    <property type="match status" value="1"/>
</dbReference>
<feature type="domain" description="TMEM131L fourth Ig-like" evidence="12">
    <location>
        <begin position="912"/>
        <end position="1047"/>
    </location>
</feature>
<dbReference type="EMBL" id="JAOPHQ010000623">
    <property type="protein sequence ID" value="KAK0153800.1"/>
    <property type="molecule type" value="Genomic_DNA"/>
</dbReference>
<feature type="compositionally biased region" description="Low complexity" evidence="7">
    <location>
        <begin position="1384"/>
        <end position="1396"/>
    </location>
</feature>
<evidence type="ECO:0000259" key="11">
    <source>
        <dbReference type="Pfam" id="PF24498"/>
    </source>
</evidence>
<feature type="compositionally biased region" description="Basic and acidic residues" evidence="7">
    <location>
        <begin position="1358"/>
        <end position="1379"/>
    </location>
</feature>
<evidence type="ECO:0000256" key="4">
    <source>
        <dbReference type="ARBA" id="ARBA00022729"/>
    </source>
</evidence>
<evidence type="ECO:0000313" key="14">
    <source>
        <dbReference type="EMBL" id="KAK0153800.1"/>
    </source>
</evidence>
<evidence type="ECO:0000256" key="8">
    <source>
        <dbReference type="SAM" id="SignalP"/>
    </source>
</evidence>
<feature type="domain" description="TMEM131L third Ig-like" evidence="11">
    <location>
        <begin position="512"/>
        <end position="611"/>
    </location>
</feature>
<keyword evidence="4 8" id="KW-0732">Signal</keyword>
<keyword evidence="15" id="KW-1185">Reference proteome</keyword>
<evidence type="ECO:0000259" key="9">
    <source>
        <dbReference type="Pfam" id="PF12371"/>
    </source>
</evidence>
<feature type="domain" description="TMEM131 second Ig-like" evidence="10">
    <location>
        <begin position="285"/>
        <end position="374"/>
    </location>
</feature>
<name>A0AA47P9W9_MERPO</name>
<feature type="region of interest" description="Disordered" evidence="7">
    <location>
        <begin position="1505"/>
        <end position="1549"/>
    </location>
</feature>
<feature type="region of interest" description="Disordered" evidence="7">
    <location>
        <begin position="1242"/>
        <end position="1442"/>
    </location>
</feature>
<evidence type="ECO:0000259" key="10">
    <source>
        <dbReference type="Pfam" id="PF24495"/>
    </source>
</evidence>
<dbReference type="Pfam" id="PF24495">
    <property type="entry name" value="Ig_TMEM131_2"/>
    <property type="match status" value="1"/>
</dbReference>
<feature type="compositionally biased region" description="Basic and acidic residues" evidence="7">
    <location>
        <begin position="1414"/>
        <end position="1423"/>
    </location>
</feature>
<feature type="domain" description="Transmembrane protein 131-like N-terminal" evidence="9">
    <location>
        <begin position="186"/>
        <end position="267"/>
    </location>
</feature>
<dbReference type="Pfam" id="PF24498">
    <property type="entry name" value="Ig_TMEM131L_3"/>
    <property type="match status" value="1"/>
</dbReference>
<evidence type="ECO:0000256" key="1">
    <source>
        <dbReference type="ARBA" id="ARBA00004479"/>
    </source>
</evidence>
<dbReference type="InterPro" id="IPR055436">
    <property type="entry name" value="Ig_TMEM131L_4"/>
</dbReference>
<feature type="compositionally biased region" description="Basic residues" evidence="7">
    <location>
        <begin position="1345"/>
        <end position="1357"/>
    </location>
</feature>
<dbReference type="InterPro" id="IPR013783">
    <property type="entry name" value="Ig-like_fold"/>
</dbReference>
<feature type="compositionally biased region" description="Gly residues" evidence="7">
    <location>
        <begin position="1513"/>
        <end position="1526"/>
    </location>
</feature>
<dbReference type="PANTHER" id="PTHR22050:SF1">
    <property type="entry name" value="TRANSMEMBRANE PROTEIN 131"/>
    <property type="match status" value="1"/>
</dbReference>
<evidence type="ECO:0000256" key="6">
    <source>
        <dbReference type="ARBA" id="ARBA00023136"/>
    </source>
</evidence>
<comment type="caution">
    <text evidence="14">The sequence shown here is derived from an EMBL/GenBank/DDBJ whole genome shotgun (WGS) entry which is preliminary data.</text>
</comment>
<feature type="chain" id="PRO_5041223380" evidence="8">
    <location>
        <begin position="39"/>
        <end position="1863"/>
    </location>
</feature>
<feature type="compositionally biased region" description="Basic and acidic residues" evidence="7">
    <location>
        <begin position="1305"/>
        <end position="1329"/>
    </location>
</feature>
<dbReference type="Pfam" id="PF24501">
    <property type="entry name" value="Ig_TMEM131L_5"/>
    <property type="match status" value="1"/>
</dbReference>
<evidence type="ECO:0000259" key="12">
    <source>
        <dbReference type="Pfam" id="PF24499"/>
    </source>
</evidence>
<reference evidence="14" key="1">
    <citation type="journal article" date="2023" name="Front. Mar. Sci.">
        <title>A new Merluccius polli reference genome to investigate the effects of global change in West African waters.</title>
        <authorList>
            <person name="Mateo J.L."/>
            <person name="Blanco-Fernandez C."/>
            <person name="Garcia-Vazquez E."/>
            <person name="Machado-Schiaffino G."/>
        </authorList>
    </citation>
    <scope>NUCLEOTIDE SEQUENCE</scope>
    <source>
        <strain evidence="14">C29</strain>
        <tissue evidence="14">Fin</tissue>
    </source>
</reference>
<accession>A0AA47P9W9</accession>
<organism evidence="14 15">
    <name type="scientific">Merluccius polli</name>
    <name type="common">Benguela hake</name>
    <name type="synonym">Merluccius cadenati</name>
    <dbReference type="NCBI Taxonomy" id="89951"/>
    <lineage>
        <taxon>Eukaryota</taxon>
        <taxon>Metazoa</taxon>
        <taxon>Chordata</taxon>
        <taxon>Craniata</taxon>
        <taxon>Vertebrata</taxon>
        <taxon>Euteleostomi</taxon>
        <taxon>Actinopterygii</taxon>
        <taxon>Neopterygii</taxon>
        <taxon>Teleostei</taxon>
        <taxon>Neoteleostei</taxon>
        <taxon>Acanthomorphata</taxon>
        <taxon>Zeiogadaria</taxon>
        <taxon>Gadariae</taxon>
        <taxon>Gadiformes</taxon>
        <taxon>Gadoidei</taxon>
        <taxon>Merlucciidae</taxon>
        <taxon>Merluccius</taxon>
    </lineage>
</organism>
<dbReference type="Pfam" id="PF24499">
    <property type="entry name" value="Ig_TMEM131L_4"/>
    <property type="match status" value="1"/>
</dbReference>
<dbReference type="InterPro" id="IPR055437">
    <property type="entry name" value="TMEM131L_Ig_5"/>
</dbReference>
<feature type="compositionally biased region" description="Low complexity" evidence="7">
    <location>
        <begin position="1801"/>
        <end position="1821"/>
    </location>
</feature>
<feature type="region of interest" description="Disordered" evidence="7">
    <location>
        <begin position="1782"/>
        <end position="1863"/>
    </location>
</feature>
<comment type="similarity">
    <text evidence="2">Belongs to the TMEM131 family.</text>
</comment>
<dbReference type="InterPro" id="IPR055435">
    <property type="entry name" value="Ig_TMEM131L_3"/>
</dbReference>
<proteinExistence type="inferred from homology"/>
<evidence type="ECO:0000256" key="5">
    <source>
        <dbReference type="ARBA" id="ARBA00022989"/>
    </source>
</evidence>
<feature type="compositionally biased region" description="Low complexity" evidence="7">
    <location>
        <begin position="1280"/>
        <end position="1293"/>
    </location>
</feature>
<feature type="compositionally biased region" description="Pro residues" evidence="7">
    <location>
        <begin position="1294"/>
        <end position="1304"/>
    </location>
</feature>
<evidence type="ECO:0000256" key="7">
    <source>
        <dbReference type="SAM" id="MobiDB-lite"/>
    </source>
</evidence>
<evidence type="ECO:0000313" key="15">
    <source>
        <dbReference type="Proteomes" id="UP001174136"/>
    </source>
</evidence>
<dbReference type="Proteomes" id="UP001174136">
    <property type="component" value="Unassembled WGS sequence"/>
</dbReference>
<keyword evidence="5" id="KW-1133">Transmembrane helix</keyword>
<dbReference type="GO" id="GO:0016020">
    <property type="term" value="C:membrane"/>
    <property type="evidence" value="ECO:0007669"/>
    <property type="project" value="UniProtKB-SubCell"/>
</dbReference>
<evidence type="ECO:0000256" key="2">
    <source>
        <dbReference type="ARBA" id="ARBA00006682"/>
    </source>
</evidence>
<keyword evidence="6" id="KW-0472">Membrane</keyword>